<evidence type="ECO:0000313" key="3">
    <source>
        <dbReference type="Proteomes" id="UP000466607"/>
    </source>
</evidence>
<dbReference type="PANTHER" id="PTHR42912">
    <property type="entry name" value="METHYLTRANSFERASE"/>
    <property type="match status" value="1"/>
</dbReference>
<dbReference type="AlphaFoldDB" id="A0AAD1IPE6"/>
<organism evidence="2 3">
    <name type="scientific">Mycolicibacterium litorale</name>
    <dbReference type="NCBI Taxonomy" id="758802"/>
    <lineage>
        <taxon>Bacteria</taxon>
        <taxon>Bacillati</taxon>
        <taxon>Actinomycetota</taxon>
        <taxon>Actinomycetes</taxon>
        <taxon>Mycobacteriales</taxon>
        <taxon>Mycobacteriaceae</taxon>
        <taxon>Mycolicibacterium</taxon>
    </lineage>
</organism>
<dbReference type="GO" id="GO:0008168">
    <property type="term" value="F:methyltransferase activity"/>
    <property type="evidence" value="ECO:0007669"/>
    <property type="project" value="UniProtKB-KW"/>
</dbReference>
<keyword evidence="3" id="KW-1185">Reference proteome</keyword>
<dbReference type="Gene3D" id="3.40.50.150">
    <property type="entry name" value="Vaccinia Virus protein VP39"/>
    <property type="match status" value="1"/>
</dbReference>
<dbReference type="PANTHER" id="PTHR42912:SF95">
    <property type="entry name" value="METHYLTRANSFERASE TYPE 11 DOMAIN-CONTAINING PROTEIN"/>
    <property type="match status" value="1"/>
</dbReference>
<dbReference type="InterPro" id="IPR041698">
    <property type="entry name" value="Methyltransf_25"/>
</dbReference>
<dbReference type="Pfam" id="PF13649">
    <property type="entry name" value="Methyltransf_25"/>
    <property type="match status" value="1"/>
</dbReference>
<protein>
    <submittedName>
        <fullName evidence="2">Methyltransferase</fullName>
    </submittedName>
</protein>
<dbReference type="GO" id="GO:0032259">
    <property type="term" value="P:methylation"/>
    <property type="evidence" value="ECO:0007669"/>
    <property type="project" value="UniProtKB-KW"/>
</dbReference>
<proteinExistence type="predicted"/>
<dbReference type="RefSeq" id="WP_134053668.1">
    <property type="nucleotide sequence ID" value="NZ_AP022586.1"/>
</dbReference>
<dbReference type="InterPro" id="IPR050508">
    <property type="entry name" value="Methyltransf_Superfamily"/>
</dbReference>
<dbReference type="CDD" id="cd02440">
    <property type="entry name" value="AdoMet_MTases"/>
    <property type="match status" value="1"/>
</dbReference>
<feature type="domain" description="Methyltransferase" evidence="1">
    <location>
        <begin position="51"/>
        <end position="141"/>
    </location>
</feature>
<accession>A0AAD1IPE6</accession>
<dbReference type="SUPFAM" id="SSF53335">
    <property type="entry name" value="S-adenosyl-L-methionine-dependent methyltransferases"/>
    <property type="match status" value="1"/>
</dbReference>
<dbReference type="EMBL" id="AP022586">
    <property type="protein sequence ID" value="BBY17182.1"/>
    <property type="molecule type" value="Genomic_DNA"/>
</dbReference>
<name>A0AAD1IPE6_9MYCO</name>
<dbReference type="InterPro" id="IPR029063">
    <property type="entry name" value="SAM-dependent_MTases_sf"/>
</dbReference>
<evidence type="ECO:0000259" key="1">
    <source>
        <dbReference type="Pfam" id="PF13649"/>
    </source>
</evidence>
<evidence type="ECO:0000313" key="2">
    <source>
        <dbReference type="EMBL" id="BBY17182.1"/>
    </source>
</evidence>
<sequence length="216" mass="23082">MSGGYLDDTRAPYDATAAAYAERFHHWLDRKPLELAVLQAFAGLTGPGGPILDVGCGTGATTAILAGHGAAVTGIDLSPNMIGEARKFNPELDFRIGSMTALDVDDASVTGVCAWYSVIHIPDEGLGAVFAEFRRVLRPGGFLLLAFQVGDRPRILDEAFGRTVSLVFHRRTPAQVVAACLSHGFTPYVEMVREPDDDGLESTPQGFVIVRKPTAP</sequence>
<keyword evidence="2" id="KW-0808">Transferase</keyword>
<dbReference type="Proteomes" id="UP000466607">
    <property type="component" value="Chromosome"/>
</dbReference>
<reference evidence="2 3" key="1">
    <citation type="journal article" date="2019" name="Emerg. Microbes Infect.">
        <title>Comprehensive subspecies identification of 175 nontuberculous mycobacteria species based on 7547 genomic profiles.</title>
        <authorList>
            <person name="Matsumoto Y."/>
            <person name="Kinjo T."/>
            <person name="Motooka D."/>
            <person name="Nabeya D."/>
            <person name="Jung N."/>
            <person name="Uechi K."/>
            <person name="Horii T."/>
            <person name="Iida T."/>
            <person name="Fujita J."/>
            <person name="Nakamura S."/>
        </authorList>
    </citation>
    <scope>NUCLEOTIDE SEQUENCE [LARGE SCALE GENOMIC DNA]</scope>
    <source>
        <strain evidence="2 3">JCM 17423</strain>
    </source>
</reference>
<gene>
    <name evidence="2" type="ORF">MLIT_27740</name>
</gene>
<keyword evidence="2" id="KW-0489">Methyltransferase</keyword>